<feature type="compositionally biased region" description="Basic and acidic residues" evidence="1">
    <location>
        <begin position="143"/>
        <end position="160"/>
    </location>
</feature>
<feature type="non-terminal residue" evidence="2">
    <location>
        <position position="185"/>
    </location>
</feature>
<organism evidence="2 3">
    <name type="scientific">Dunaliella salina</name>
    <name type="common">Green alga</name>
    <name type="synonym">Protococcus salinus</name>
    <dbReference type="NCBI Taxonomy" id="3046"/>
    <lineage>
        <taxon>Eukaryota</taxon>
        <taxon>Viridiplantae</taxon>
        <taxon>Chlorophyta</taxon>
        <taxon>core chlorophytes</taxon>
        <taxon>Chlorophyceae</taxon>
        <taxon>CS clade</taxon>
        <taxon>Chlamydomonadales</taxon>
        <taxon>Dunaliellaceae</taxon>
        <taxon>Dunaliella</taxon>
    </lineage>
</organism>
<evidence type="ECO:0000313" key="2">
    <source>
        <dbReference type="EMBL" id="KAF5840646.1"/>
    </source>
</evidence>
<evidence type="ECO:0000256" key="1">
    <source>
        <dbReference type="SAM" id="MobiDB-lite"/>
    </source>
</evidence>
<feature type="compositionally biased region" description="Low complexity" evidence="1">
    <location>
        <begin position="48"/>
        <end position="61"/>
    </location>
</feature>
<dbReference type="Proteomes" id="UP000815325">
    <property type="component" value="Unassembled WGS sequence"/>
</dbReference>
<feature type="region of interest" description="Disordered" evidence="1">
    <location>
        <begin position="134"/>
        <end position="185"/>
    </location>
</feature>
<dbReference type="EMBL" id="MU069507">
    <property type="protein sequence ID" value="KAF5840646.1"/>
    <property type="molecule type" value="Genomic_DNA"/>
</dbReference>
<feature type="compositionally biased region" description="Polar residues" evidence="1">
    <location>
        <begin position="167"/>
        <end position="185"/>
    </location>
</feature>
<feature type="non-terminal residue" evidence="2">
    <location>
        <position position="1"/>
    </location>
</feature>
<gene>
    <name evidence="2" type="ORF">DUNSADRAFT_16019</name>
</gene>
<reference evidence="2" key="1">
    <citation type="submission" date="2017-08" db="EMBL/GenBank/DDBJ databases">
        <authorList>
            <person name="Polle J.E."/>
            <person name="Barry K."/>
            <person name="Cushman J."/>
            <person name="Schmutz J."/>
            <person name="Tran D."/>
            <person name="Hathwaick L.T."/>
            <person name="Yim W.C."/>
            <person name="Jenkins J."/>
            <person name="Mckie-Krisberg Z.M."/>
            <person name="Prochnik S."/>
            <person name="Lindquist E."/>
            <person name="Dockter R.B."/>
            <person name="Adam C."/>
            <person name="Molina H."/>
            <person name="Bunkerborg J."/>
            <person name="Jin E."/>
            <person name="Buchheim M."/>
            <person name="Magnuson J."/>
        </authorList>
    </citation>
    <scope>NUCLEOTIDE SEQUENCE</scope>
    <source>
        <strain evidence="2">CCAP 19/18</strain>
    </source>
</reference>
<name>A0ABQ7H1B7_DUNSA</name>
<sequence length="185" mass="19463">AAIPTAQSCTGSQVCATTVLPPGPAEAFTPASSPESQHPDEAPEEEPTPATTESSNSSSSAFGGGWIGHLGLGNRRSSCLVPFQGLEGLQGLGGLLLEQQQASKTKREEQQRAVLQELLLELAAYFSEVDAYELLEESPEPSPDPKAKKKDQNRTTEHHQAIGKGGSSQSPAFSQREPSNASASH</sequence>
<protein>
    <submittedName>
        <fullName evidence="2">Uncharacterized protein</fullName>
    </submittedName>
</protein>
<evidence type="ECO:0000313" key="3">
    <source>
        <dbReference type="Proteomes" id="UP000815325"/>
    </source>
</evidence>
<comment type="caution">
    <text evidence="2">The sequence shown here is derived from an EMBL/GenBank/DDBJ whole genome shotgun (WGS) entry which is preliminary data.</text>
</comment>
<proteinExistence type="predicted"/>
<feature type="region of interest" description="Disordered" evidence="1">
    <location>
        <begin position="19"/>
        <end position="67"/>
    </location>
</feature>
<accession>A0ABQ7H1B7</accession>
<keyword evidence="3" id="KW-1185">Reference proteome</keyword>